<dbReference type="InterPro" id="IPR019670">
    <property type="entry name" value="DUF2523"/>
</dbReference>
<proteinExistence type="predicted"/>
<dbReference type="AlphaFoldDB" id="F9RNY9"/>
<organism evidence="3 4">
    <name type="scientific">Vibrio scophthalmi LMG 19158</name>
    <dbReference type="NCBI Taxonomy" id="870967"/>
    <lineage>
        <taxon>Bacteria</taxon>
        <taxon>Pseudomonadati</taxon>
        <taxon>Pseudomonadota</taxon>
        <taxon>Gammaproteobacteria</taxon>
        <taxon>Vibrionales</taxon>
        <taxon>Vibrionaceae</taxon>
        <taxon>Vibrio</taxon>
    </lineage>
</organism>
<evidence type="ECO:0000313" key="3">
    <source>
        <dbReference type="EMBL" id="EGU36427.1"/>
    </source>
</evidence>
<comment type="caution">
    <text evidence="3">The sequence shown here is derived from an EMBL/GenBank/DDBJ whole genome shotgun (WGS) entry which is preliminary data.</text>
</comment>
<sequence>MPLLINAFSFLFGWIRAALPWLAGALGATASNILISAGFGIVVFSGMDLLTGRLIATAVESFNGLNSLGALGSDVVALAGYMWLDKALNLMISAGAFLLTLKGVREGAFAAQAWYKPGANRGGFDA</sequence>
<keyword evidence="1" id="KW-0472">Membrane</keyword>
<dbReference type="EMBL" id="AFWE01000186">
    <property type="protein sequence ID" value="EGU32394.1"/>
    <property type="molecule type" value="Genomic_DNA"/>
</dbReference>
<feature type="transmembrane region" description="Helical" evidence="1">
    <location>
        <begin position="21"/>
        <end position="44"/>
    </location>
</feature>
<evidence type="ECO:0000256" key="1">
    <source>
        <dbReference type="SAM" id="Phobius"/>
    </source>
</evidence>
<dbReference type="Pfam" id="PF10734">
    <property type="entry name" value="DUF2523"/>
    <property type="match status" value="1"/>
</dbReference>
<dbReference type="Proteomes" id="UP000004349">
    <property type="component" value="Unassembled WGS sequence"/>
</dbReference>
<protein>
    <recommendedName>
        <fullName evidence="5">DUF2523 domain-containing protein</fullName>
    </recommendedName>
</protein>
<dbReference type="RefSeq" id="WP_005595563.1">
    <property type="nucleotide sequence ID" value="NZ_AFWE01000126.1"/>
</dbReference>
<dbReference type="EMBL" id="AFWE01000126">
    <property type="protein sequence ID" value="EGU36427.1"/>
    <property type="molecule type" value="Genomic_DNA"/>
</dbReference>
<keyword evidence="1" id="KW-0812">Transmembrane</keyword>
<feature type="transmembrane region" description="Helical" evidence="1">
    <location>
        <begin position="64"/>
        <end position="84"/>
    </location>
</feature>
<accession>F9RNY9</accession>
<evidence type="ECO:0000313" key="4">
    <source>
        <dbReference type="Proteomes" id="UP000004349"/>
    </source>
</evidence>
<evidence type="ECO:0008006" key="5">
    <source>
        <dbReference type="Google" id="ProtNLM"/>
    </source>
</evidence>
<reference evidence="3 4" key="1">
    <citation type="journal article" date="2012" name="Int. J. Syst. Evol. Microbiol.">
        <title>Vibrio caribbeanicus sp. nov., isolated from the marine sponge Scleritoderma cyanea.</title>
        <authorList>
            <person name="Hoffmann M."/>
            <person name="Monday S.R."/>
            <person name="Allard M.W."/>
            <person name="Strain E.A."/>
            <person name="Whittaker P."/>
            <person name="Naum M."/>
            <person name="McCarthy P.J."/>
            <person name="Lopez J.V."/>
            <person name="Fischer M."/>
            <person name="Brown E.W."/>
        </authorList>
    </citation>
    <scope>NUCLEOTIDE SEQUENCE [LARGE SCALE GENOMIC DNA]</scope>
    <source>
        <strain evidence="3 4">LMG 19158</strain>
    </source>
</reference>
<evidence type="ECO:0000313" key="2">
    <source>
        <dbReference type="EMBL" id="EGU32394.1"/>
    </source>
</evidence>
<gene>
    <name evidence="3" type="ORF">VIS19158_08218</name>
    <name evidence="2" type="ORF">VIS19158_15139</name>
</gene>
<name>F9RNY9_9VIBR</name>
<keyword evidence="1" id="KW-1133">Transmembrane helix</keyword>